<reference evidence="2 3" key="1">
    <citation type="submission" date="2017-11" db="EMBL/GenBank/DDBJ databases">
        <title>Genome sequence of Pseudomonas arsenicoxydans ACM1.</title>
        <authorList>
            <person name="Nascimento F.X."/>
        </authorList>
    </citation>
    <scope>NUCLEOTIDE SEQUENCE [LARGE SCALE GENOMIC DNA]</scope>
    <source>
        <strain evidence="2 3">ACM1</strain>
    </source>
</reference>
<accession>A0A4V0YKK0</accession>
<evidence type="ECO:0000313" key="3">
    <source>
        <dbReference type="Proteomes" id="UP000291121"/>
    </source>
</evidence>
<gene>
    <name evidence="2" type="ORF">CUN61_27255</name>
</gene>
<dbReference type="Proteomes" id="UP000291121">
    <property type="component" value="Chromosome"/>
</dbReference>
<dbReference type="EMBL" id="CP024767">
    <property type="protein sequence ID" value="QAY87414.1"/>
    <property type="molecule type" value="Genomic_DNA"/>
</dbReference>
<feature type="region of interest" description="Disordered" evidence="1">
    <location>
        <begin position="28"/>
        <end position="52"/>
    </location>
</feature>
<name>A0A4V0YKK0_9PSED</name>
<proteinExistence type="predicted"/>
<organism evidence="2 3">
    <name type="scientific">Pseudomonas arsenicoxydans</name>
    <dbReference type="NCBI Taxonomy" id="702115"/>
    <lineage>
        <taxon>Bacteria</taxon>
        <taxon>Pseudomonadati</taxon>
        <taxon>Pseudomonadota</taxon>
        <taxon>Gammaproteobacteria</taxon>
        <taxon>Pseudomonadales</taxon>
        <taxon>Pseudomonadaceae</taxon>
        <taxon>Pseudomonas</taxon>
    </lineage>
</organism>
<dbReference type="AlphaFoldDB" id="A0A4V0YKK0"/>
<evidence type="ECO:0000256" key="1">
    <source>
        <dbReference type="SAM" id="MobiDB-lite"/>
    </source>
</evidence>
<feature type="compositionally biased region" description="Basic and acidic residues" evidence="1">
    <location>
        <begin position="28"/>
        <end position="51"/>
    </location>
</feature>
<keyword evidence="3" id="KW-1185">Reference proteome</keyword>
<evidence type="ECO:0000313" key="2">
    <source>
        <dbReference type="EMBL" id="QAY87414.1"/>
    </source>
</evidence>
<sequence>MKYPAYTNRAAAPLMTIMSFDKVEYTSEEPRTYGEQFRDPGRAADRQDQPRTIKMRGAYGRHPQHSRMVQLHIHPTSRGLDHLCPLIEKNPYQRAHLRLTLENDSQRTVDIALFSA</sequence>
<protein>
    <submittedName>
        <fullName evidence="2">Uncharacterized protein</fullName>
    </submittedName>
</protein>